<comment type="function">
    <text evidence="11">Site-specific tyrosine recombinase, which acts by catalyzing the cutting and rejoining of the recombining DNA molecules. The XerC-XerD complex is essential to convert dimers of the bacterial chromosome into monomers to permit their segregation at cell division. It also contributes to the segregational stability of plasmids.</text>
</comment>
<comment type="caution">
    <text evidence="15">The sequence shown here is derived from an EMBL/GenBank/DDBJ whole genome shotgun (WGS) entry which is preliminary data.</text>
</comment>
<dbReference type="Pfam" id="PF02899">
    <property type="entry name" value="Phage_int_SAM_1"/>
    <property type="match status" value="1"/>
</dbReference>
<dbReference type="NCBIfam" id="NF001399">
    <property type="entry name" value="PRK00283.1"/>
    <property type="match status" value="1"/>
</dbReference>
<dbReference type="PROSITE" id="PS51898">
    <property type="entry name" value="TYR_RECOMBINASE"/>
    <property type="match status" value="1"/>
</dbReference>
<dbReference type="InterPro" id="IPR004107">
    <property type="entry name" value="Integrase_SAM-like_N"/>
</dbReference>
<dbReference type="Gene3D" id="1.10.150.130">
    <property type="match status" value="1"/>
</dbReference>
<feature type="active site" evidence="11">
    <location>
        <position position="244"/>
    </location>
</feature>
<dbReference type="InterPro" id="IPR050090">
    <property type="entry name" value="Tyrosine_recombinase_XerCD"/>
</dbReference>
<dbReference type="InterPro" id="IPR023009">
    <property type="entry name" value="Tyrosine_recombinase_XerC/XerD"/>
</dbReference>
<dbReference type="InParanoid" id="A0A140LAM5"/>
<feature type="active site" evidence="11">
    <location>
        <position position="247"/>
    </location>
</feature>
<dbReference type="InterPro" id="IPR044068">
    <property type="entry name" value="CB"/>
</dbReference>
<dbReference type="InterPro" id="IPR010998">
    <property type="entry name" value="Integrase_recombinase_N"/>
</dbReference>
<organism evidence="15 16">
    <name type="scientific">Fervidicola ferrireducens</name>
    <dbReference type="NCBI Taxonomy" id="520764"/>
    <lineage>
        <taxon>Bacteria</taxon>
        <taxon>Bacillati</taxon>
        <taxon>Bacillota</taxon>
        <taxon>Clostridia</taxon>
        <taxon>Thermosediminibacterales</taxon>
        <taxon>Thermosediminibacteraceae</taxon>
        <taxon>Fervidicola</taxon>
    </lineage>
</organism>
<dbReference type="NCBIfam" id="TIGR02224">
    <property type="entry name" value="recomb_XerC"/>
    <property type="match status" value="1"/>
</dbReference>
<dbReference type="GO" id="GO:0005737">
    <property type="term" value="C:cytoplasm"/>
    <property type="evidence" value="ECO:0007669"/>
    <property type="project" value="UniProtKB-SubCell"/>
</dbReference>
<dbReference type="GO" id="GO:0007059">
    <property type="term" value="P:chromosome segregation"/>
    <property type="evidence" value="ECO:0007669"/>
    <property type="project" value="UniProtKB-UniRule"/>
</dbReference>
<dbReference type="InterPro" id="IPR011010">
    <property type="entry name" value="DNA_brk_join_enz"/>
</dbReference>
<dbReference type="RefSeq" id="WP_066352736.1">
    <property type="nucleotide sequence ID" value="NZ_LOED01000009.1"/>
</dbReference>
<keyword evidence="9 11" id="KW-0233">DNA recombination</keyword>
<dbReference type="Gene3D" id="1.10.443.10">
    <property type="entry name" value="Intergrase catalytic core"/>
    <property type="match status" value="1"/>
</dbReference>
<keyword evidence="5 11" id="KW-0132">Cell division</keyword>
<accession>A0A140LAM5</accession>
<keyword evidence="7 11" id="KW-0229">DNA integration</keyword>
<reference evidence="15 16" key="1">
    <citation type="submission" date="2015-12" db="EMBL/GenBank/DDBJ databases">
        <title>Draft genome sequnece of Fervidicola ferrireducens strain Y170.</title>
        <authorList>
            <person name="Patel B.K."/>
        </authorList>
    </citation>
    <scope>NUCLEOTIDE SEQUENCE [LARGE SCALE GENOMIC DNA]</scope>
    <source>
        <strain evidence="15 16">Y170</strain>
    </source>
</reference>
<dbReference type="GO" id="GO:0009037">
    <property type="term" value="F:tyrosine-based site-specific recombinase activity"/>
    <property type="evidence" value="ECO:0007669"/>
    <property type="project" value="UniProtKB-UniRule"/>
</dbReference>
<evidence type="ECO:0000256" key="9">
    <source>
        <dbReference type="ARBA" id="ARBA00023172"/>
    </source>
</evidence>
<comment type="similarity">
    <text evidence="3">Belongs to the 'phage' integrase family. XerD subfamily.</text>
</comment>
<dbReference type="NCBIfam" id="NF040815">
    <property type="entry name" value="recomb_XerA_Arch"/>
    <property type="match status" value="1"/>
</dbReference>
<keyword evidence="6 11" id="KW-0159">Chromosome partition</keyword>
<gene>
    <name evidence="15" type="primary">xerD_2</name>
    <name evidence="11" type="synonym">xerC</name>
    <name evidence="15" type="ORF">AN618_09700</name>
</gene>
<dbReference type="Pfam" id="PF00589">
    <property type="entry name" value="Phage_integrase"/>
    <property type="match status" value="1"/>
</dbReference>
<evidence type="ECO:0000256" key="12">
    <source>
        <dbReference type="NCBIfam" id="TIGR02224"/>
    </source>
</evidence>
<name>A0A140LAM5_9FIRM</name>
<keyword evidence="10 11" id="KW-0131">Cell cycle</keyword>
<evidence type="ECO:0000256" key="1">
    <source>
        <dbReference type="ARBA" id="ARBA00004496"/>
    </source>
</evidence>
<dbReference type="GO" id="GO:0003677">
    <property type="term" value="F:DNA binding"/>
    <property type="evidence" value="ECO:0007669"/>
    <property type="project" value="UniProtKB-UniRule"/>
</dbReference>
<evidence type="ECO:0000256" key="6">
    <source>
        <dbReference type="ARBA" id="ARBA00022829"/>
    </source>
</evidence>
<evidence type="ECO:0000256" key="11">
    <source>
        <dbReference type="HAMAP-Rule" id="MF_01808"/>
    </source>
</evidence>
<evidence type="ECO:0000256" key="5">
    <source>
        <dbReference type="ARBA" id="ARBA00022618"/>
    </source>
</evidence>
<feature type="active site" evidence="11">
    <location>
        <position position="149"/>
    </location>
</feature>
<dbReference type="NCBIfam" id="TIGR02225">
    <property type="entry name" value="recomb_XerD"/>
    <property type="match status" value="1"/>
</dbReference>
<evidence type="ECO:0000256" key="8">
    <source>
        <dbReference type="ARBA" id="ARBA00023125"/>
    </source>
</evidence>
<evidence type="ECO:0000256" key="4">
    <source>
        <dbReference type="ARBA" id="ARBA00022490"/>
    </source>
</evidence>
<dbReference type="InterPro" id="IPR002104">
    <property type="entry name" value="Integrase_catalytic"/>
</dbReference>
<dbReference type="STRING" id="520764.AN618_09700"/>
<evidence type="ECO:0000256" key="2">
    <source>
        <dbReference type="ARBA" id="ARBA00006657"/>
    </source>
</evidence>
<evidence type="ECO:0000259" key="14">
    <source>
        <dbReference type="PROSITE" id="PS51900"/>
    </source>
</evidence>
<comment type="subunit">
    <text evidence="11">Forms a cyclic heterotetrameric complex composed of two molecules of XerC and two molecules of XerD.</text>
</comment>
<feature type="active site" evidence="11">
    <location>
        <position position="270"/>
    </location>
</feature>
<dbReference type="PANTHER" id="PTHR30349:SF77">
    <property type="entry name" value="TYROSINE RECOMBINASE XERC"/>
    <property type="match status" value="1"/>
</dbReference>
<comment type="similarity">
    <text evidence="2 11">Belongs to the 'phage' integrase family. XerC subfamily.</text>
</comment>
<dbReference type="EMBL" id="LOED01000009">
    <property type="protein sequence ID" value="KXG77600.1"/>
    <property type="molecule type" value="Genomic_DNA"/>
</dbReference>
<dbReference type="OrthoDB" id="9785687at2"/>
<dbReference type="PATRIC" id="fig|520764.3.peg.1007"/>
<evidence type="ECO:0000256" key="7">
    <source>
        <dbReference type="ARBA" id="ARBA00022908"/>
    </source>
</evidence>
<dbReference type="InterPro" id="IPR013762">
    <property type="entry name" value="Integrase-like_cat_sf"/>
</dbReference>
<dbReference type="GO" id="GO:0051301">
    <property type="term" value="P:cell division"/>
    <property type="evidence" value="ECO:0007669"/>
    <property type="project" value="UniProtKB-UniRule"/>
</dbReference>
<comment type="subcellular location">
    <subcellularLocation>
        <location evidence="1 11">Cytoplasm</location>
    </subcellularLocation>
</comment>
<keyword evidence="4 11" id="KW-0963">Cytoplasm</keyword>
<dbReference type="PANTHER" id="PTHR30349">
    <property type="entry name" value="PHAGE INTEGRASE-RELATED"/>
    <property type="match status" value="1"/>
</dbReference>
<feature type="domain" description="Core-binding (CB)" evidence="14">
    <location>
        <begin position="1"/>
        <end position="89"/>
    </location>
</feature>
<proteinExistence type="inferred from homology"/>
<evidence type="ECO:0000256" key="10">
    <source>
        <dbReference type="ARBA" id="ARBA00023306"/>
    </source>
</evidence>
<feature type="domain" description="Tyr recombinase" evidence="13">
    <location>
        <begin position="110"/>
        <end position="292"/>
    </location>
</feature>
<dbReference type="InterPro" id="IPR011931">
    <property type="entry name" value="Recomb_XerC"/>
</dbReference>
<protein>
    <recommendedName>
        <fullName evidence="11 12">Tyrosine recombinase XerC</fullName>
    </recommendedName>
</protein>
<dbReference type="AlphaFoldDB" id="A0A140LAM5"/>
<feature type="active site" evidence="11">
    <location>
        <position position="173"/>
    </location>
</feature>
<dbReference type="CDD" id="cd00798">
    <property type="entry name" value="INT_XerDC_C"/>
    <property type="match status" value="1"/>
</dbReference>
<dbReference type="SUPFAM" id="SSF56349">
    <property type="entry name" value="DNA breaking-rejoining enzymes"/>
    <property type="match status" value="1"/>
</dbReference>
<evidence type="ECO:0000256" key="3">
    <source>
        <dbReference type="ARBA" id="ARBA00010450"/>
    </source>
</evidence>
<evidence type="ECO:0000259" key="13">
    <source>
        <dbReference type="PROSITE" id="PS51898"/>
    </source>
</evidence>
<dbReference type="InterPro" id="IPR011932">
    <property type="entry name" value="Recomb_XerD"/>
</dbReference>
<dbReference type="GO" id="GO:0006313">
    <property type="term" value="P:DNA transposition"/>
    <property type="evidence" value="ECO:0007669"/>
    <property type="project" value="UniProtKB-UniRule"/>
</dbReference>
<sequence length="304" mass="34834">MEYEVVDSFLNYIKAAKNQSENTLKAYANDLGQFIEYLEQNKMSETKSLKNITHLDIRGFLAYLKEKGVAKKSITRKLSALRSFFKYLTTEGIISEDPTKMVQGMKLPKKLPLFLYPAEIEALLSAPKNDVLGIRDRAIMELLYATGVRVGELVSIKLKDVNMGANFIIVYGKGSRERMVFFGSKAAESLEEYLKKSRPYLVKNLSCEYLFLNKNGTRLTDRSVRRIIDKYVKELSLNKNISPHTLRHTFATHMLNNGADLKTVQELLGHVSLSTTQLYTHVTKERLKEIYDKVFPRAKKKEES</sequence>
<feature type="active site" description="O-(3'-phospho-DNA)-tyrosine intermediate" evidence="11">
    <location>
        <position position="279"/>
    </location>
</feature>
<dbReference type="HAMAP" id="MF_01808">
    <property type="entry name" value="Recomb_XerC_XerD"/>
    <property type="match status" value="1"/>
</dbReference>
<dbReference type="Proteomes" id="UP000070427">
    <property type="component" value="Unassembled WGS sequence"/>
</dbReference>
<keyword evidence="8 11" id="KW-0238">DNA-binding</keyword>
<evidence type="ECO:0000313" key="15">
    <source>
        <dbReference type="EMBL" id="KXG77600.1"/>
    </source>
</evidence>
<keyword evidence="16" id="KW-1185">Reference proteome</keyword>
<evidence type="ECO:0000313" key="16">
    <source>
        <dbReference type="Proteomes" id="UP000070427"/>
    </source>
</evidence>
<dbReference type="PROSITE" id="PS51900">
    <property type="entry name" value="CB"/>
    <property type="match status" value="1"/>
</dbReference>